<dbReference type="PANTHER" id="PTHR43490">
    <property type="entry name" value="(+)-NEOMENTHOL DEHYDROGENASE"/>
    <property type="match status" value="1"/>
</dbReference>
<keyword evidence="2" id="KW-0521">NADP</keyword>
<dbReference type="PRINTS" id="PR00081">
    <property type="entry name" value="GDHRDH"/>
</dbReference>
<dbReference type="FunFam" id="3.40.50.720:FF:000387">
    <property type="entry name" value="NAD(P)-binding Rossmann-fold superfamily protein"/>
    <property type="match status" value="1"/>
</dbReference>
<evidence type="ECO:0000313" key="6">
    <source>
        <dbReference type="Proteomes" id="UP000027120"/>
    </source>
</evidence>
<evidence type="ECO:0000256" key="3">
    <source>
        <dbReference type="ARBA" id="ARBA00023002"/>
    </source>
</evidence>
<keyword evidence="6" id="KW-1185">Reference proteome</keyword>
<dbReference type="EMBL" id="KK785868">
    <property type="protein sequence ID" value="KDO40655.1"/>
    <property type="molecule type" value="Genomic_DNA"/>
</dbReference>
<dbReference type="Gene3D" id="3.40.50.720">
    <property type="entry name" value="NAD(P)-binding Rossmann-like Domain"/>
    <property type="match status" value="1"/>
</dbReference>
<dbReference type="SMR" id="A0A067DGI7"/>
<evidence type="ECO:0000256" key="2">
    <source>
        <dbReference type="ARBA" id="ARBA00022857"/>
    </source>
</evidence>
<evidence type="ECO:0000256" key="1">
    <source>
        <dbReference type="ARBA" id="ARBA00006484"/>
    </source>
</evidence>
<accession>A0A067DGI7</accession>
<comment type="similarity">
    <text evidence="1 4">Belongs to the short-chain dehydrogenases/reductases (SDR) family.</text>
</comment>
<evidence type="ECO:0008006" key="7">
    <source>
        <dbReference type="Google" id="ProtNLM"/>
    </source>
</evidence>
<dbReference type="Proteomes" id="UP000027120">
    <property type="component" value="Unassembled WGS sequence"/>
</dbReference>
<dbReference type="STRING" id="2711.A0A067DGI7"/>
<gene>
    <name evidence="5" type="ORF">CISIN_1g022103mg</name>
</gene>
<organism evidence="5 6">
    <name type="scientific">Citrus sinensis</name>
    <name type="common">Sweet orange</name>
    <name type="synonym">Citrus aurantium var. sinensis</name>
    <dbReference type="NCBI Taxonomy" id="2711"/>
    <lineage>
        <taxon>Eukaryota</taxon>
        <taxon>Viridiplantae</taxon>
        <taxon>Streptophyta</taxon>
        <taxon>Embryophyta</taxon>
        <taxon>Tracheophyta</taxon>
        <taxon>Spermatophyta</taxon>
        <taxon>Magnoliopsida</taxon>
        <taxon>eudicotyledons</taxon>
        <taxon>Gunneridae</taxon>
        <taxon>Pentapetalae</taxon>
        <taxon>rosids</taxon>
        <taxon>malvids</taxon>
        <taxon>Sapindales</taxon>
        <taxon>Rutaceae</taxon>
        <taxon>Aurantioideae</taxon>
        <taxon>Citrus</taxon>
    </lineage>
</organism>
<proteinExistence type="inferred from homology"/>
<dbReference type="SUPFAM" id="SSF51735">
    <property type="entry name" value="NAD(P)-binding Rossmann-fold domains"/>
    <property type="match status" value="1"/>
</dbReference>
<dbReference type="Pfam" id="PF00106">
    <property type="entry name" value="adh_short"/>
    <property type="match status" value="2"/>
</dbReference>
<protein>
    <recommendedName>
        <fullName evidence="7">(+)-neomenthol dehydrogenase</fullName>
    </recommendedName>
</protein>
<evidence type="ECO:0000313" key="5">
    <source>
        <dbReference type="EMBL" id="KDO40655.1"/>
    </source>
</evidence>
<dbReference type="PaxDb" id="2711-XP_006492782.1"/>
<reference evidence="5 6" key="1">
    <citation type="submission" date="2014-04" db="EMBL/GenBank/DDBJ databases">
        <authorList>
            <consortium name="International Citrus Genome Consortium"/>
            <person name="Gmitter F."/>
            <person name="Chen C."/>
            <person name="Farmerie W."/>
            <person name="Harkins T."/>
            <person name="Desany B."/>
            <person name="Mohiuddin M."/>
            <person name="Kodira C."/>
            <person name="Borodovsky M."/>
            <person name="Lomsadze A."/>
            <person name="Burns P."/>
            <person name="Jenkins J."/>
            <person name="Prochnik S."/>
            <person name="Shu S."/>
            <person name="Chapman J."/>
            <person name="Pitluck S."/>
            <person name="Schmutz J."/>
            <person name="Rokhsar D."/>
        </authorList>
    </citation>
    <scope>NUCLEOTIDE SEQUENCE</scope>
</reference>
<keyword evidence="3" id="KW-0560">Oxidoreductase</keyword>
<dbReference type="GO" id="GO:0016491">
    <property type="term" value="F:oxidoreductase activity"/>
    <property type="evidence" value="ECO:0007669"/>
    <property type="project" value="UniProtKB-KW"/>
</dbReference>
<dbReference type="PRINTS" id="PR00080">
    <property type="entry name" value="SDRFAMILY"/>
</dbReference>
<dbReference type="InterPro" id="IPR036291">
    <property type="entry name" value="NAD(P)-bd_dom_sf"/>
</dbReference>
<evidence type="ECO:0000256" key="4">
    <source>
        <dbReference type="RuleBase" id="RU000363"/>
    </source>
</evidence>
<dbReference type="AlphaFoldDB" id="A0A067DGI7"/>
<sequence>MKSQEPDPNYFSSSSSSSSLVSSTKWWSKETIAIVTGANKGIGFALVKRLAELGLTVILTARDVERGQRAVESLSEKGLPVNFFQLDVSDPSSIEAFVSWFKSNFAALDILVNNAGVSFNDIYKNTVEHAETVIRTNFYGAKLLTESLLPLFRRSPSKSRILNISSRLGTLSKVRNPNIKSILEDEELSEEQIERFVGLFLQSVKDGTWKSQGWPEIWTDYAVSKLALNAYTMVLAKRYEGEGISVNSYCPGFTQTSMTQGQGSHTADEAADVGARLLLLHPQQLPTAKFYIGLDPFVKSNL</sequence>
<dbReference type="PANTHER" id="PTHR43490:SF60">
    <property type="entry name" value="NAD(P)-BINDING ROSSMANN-FOLD SUPERFAMILY PROTEIN"/>
    <property type="match status" value="1"/>
</dbReference>
<dbReference type="eggNOG" id="KOG1208">
    <property type="taxonomic scope" value="Eukaryota"/>
</dbReference>
<dbReference type="InterPro" id="IPR002347">
    <property type="entry name" value="SDR_fam"/>
</dbReference>
<name>A0A067DGI7_CITSI</name>